<dbReference type="CDD" id="cd00331">
    <property type="entry name" value="IGPS"/>
    <property type="match status" value="1"/>
</dbReference>
<dbReference type="InterPro" id="IPR011060">
    <property type="entry name" value="RibuloseP-bd_barrel"/>
</dbReference>
<dbReference type="RefSeq" id="WP_096999346.1">
    <property type="nucleotide sequence ID" value="NZ_OBEI01000001.1"/>
</dbReference>
<comment type="catalytic activity">
    <reaction evidence="1 8">
        <text>1-(2-carboxyphenylamino)-1-deoxy-D-ribulose 5-phosphate + H(+) = (1S,2R)-1-C-(indol-3-yl)glycerol 3-phosphate + CO2 + H2O</text>
        <dbReference type="Rhea" id="RHEA:23476"/>
        <dbReference type="ChEBI" id="CHEBI:15377"/>
        <dbReference type="ChEBI" id="CHEBI:15378"/>
        <dbReference type="ChEBI" id="CHEBI:16526"/>
        <dbReference type="ChEBI" id="CHEBI:58613"/>
        <dbReference type="ChEBI" id="CHEBI:58866"/>
        <dbReference type="EC" id="4.1.1.48"/>
    </reaction>
</comment>
<dbReference type="EMBL" id="OBEI01000001">
    <property type="protein sequence ID" value="SNZ02525.1"/>
    <property type="molecule type" value="Genomic_DNA"/>
</dbReference>
<dbReference type="InterPro" id="IPR045186">
    <property type="entry name" value="Indole-3-glycerol_P_synth"/>
</dbReference>
<protein>
    <recommendedName>
        <fullName evidence="8">Indole-3-glycerol phosphate synthase</fullName>
        <shortName evidence="8">IGPS</shortName>
        <ecNumber evidence="8">4.1.1.48</ecNumber>
    </recommendedName>
</protein>
<evidence type="ECO:0000256" key="7">
    <source>
        <dbReference type="ARBA" id="ARBA00023239"/>
    </source>
</evidence>
<evidence type="ECO:0000256" key="6">
    <source>
        <dbReference type="ARBA" id="ARBA00023141"/>
    </source>
</evidence>
<accession>A0A285MZA3</accession>
<dbReference type="HAMAP" id="MF_00134_B">
    <property type="entry name" value="IGPS_B"/>
    <property type="match status" value="1"/>
</dbReference>
<evidence type="ECO:0000256" key="1">
    <source>
        <dbReference type="ARBA" id="ARBA00001633"/>
    </source>
</evidence>
<keyword evidence="7 8" id="KW-0456">Lyase</keyword>
<reference evidence="11" key="1">
    <citation type="submission" date="2017-09" db="EMBL/GenBank/DDBJ databases">
        <authorList>
            <person name="Varghese N."/>
            <person name="Submissions S."/>
        </authorList>
    </citation>
    <scope>NUCLEOTIDE SEQUENCE [LARGE SCALE GENOMIC DNA]</scope>
    <source>
        <strain evidence="11">DSM 15103</strain>
    </source>
</reference>
<keyword evidence="4 8" id="KW-0210">Decarboxylase</keyword>
<evidence type="ECO:0000256" key="2">
    <source>
        <dbReference type="ARBA" id="ARBA00004696"/>
    </source>
</evidence>
<dbReference type="Pfam" id="PF00218">
    <property type="entry name" value="IGPS"/>
    <property type="match status" value="1"/>
</dbReference>
<evidence type="ECO:0000313" key="10">
    <source>
        <dbReference type="EMBL" id="SNZ02525.1"/>
    </source>
</evidence>
<keyword evidence="6 8" id="KW-0057">Aromatic amino acid biosynthesis</keyword>
<evidence type="ECO:0000313" key="11">
    <source>
        <dbReference type="Proteomes" id="UP000219036"/>
    </source>
</evidence>
<dbReference type="PANTHER" id="PTHR22854">
    <property type="entry name" value="TRYPTOPHAN BIOSYNTHESIS PROTEIN"/>
    <property type="match status" value="1"/>
</dbReference>
<dbReference type="EC" id="4.1.1.48" evidence="8"/>
<evidence type="ECO:0000259" key="9">
    <source>
        <dbReference type="Pfam" id="PF00218"/>
    </source>
</evidence>
<keyword evidence="11" id="KW-1185">Reference proteome</keyword>
<dbReference type="InterPro" id="IPR013785">
    <property type="entry name" value="Aldolase_TIM"/>
</dbReference>
<keyword evidence="5 8" id="KW-0822">Tryptophan biosynthesis</keyword>
<dbReference type="Proteomes" id="UP000219036">
    <property type="component" value="Unassembled WGS sequence"/>
</dbReference>
<dbReference type="SUPFAM" id="SSF51366">
    <property type="entry name" value="Ribulose-phoshate binding barrel"/>
    <property type="match status" value="1"/>
</dbReference>
<dbReference type="UniPathway" id="UPA00035">
    <property type="reaction ID" value="UER00043"/>
</dbReference>
<dbReference type="GO" id="GO:0004425">
    <property type="term" value="F:indole-3-glycerol-phosphate synthase activity"/>
    <property type="evidence" value="ECO:0007669"/>
    <property type="project" value="UniProtKB-UniRule"/>
</dbReference>
<dbReference type="FunFam" id="3.20.20.70:FF:000024">
    <property type="entry name" value="Indole-3-glycerol phosphate synthase"/>
    <property type="match status" value="1"/>
</dbReference>
<comment type="pathway">
    <text evidence="2 8">Amino-acid biosynthesis; L-tryptophan biosynthesis; L-tryptophan from chorismate: step 4/5.</text>
</comment>
<keyword evidence="3 8" id="KW-0028">Amino-acid biosynthesis</keyword>
<proteinExistence type="inferred from homology"/>
<comment type="similarity">
    <text evidence="8">Belongs to the TrpC family.</text>
</comment>
<dbReference type="Gene3D" id="3.20.20.70">
    <property type="entry name" value="Aldolase class I"/>
    <property type="match status" value="1"/>
</dbReference>
<evidence type="ECO:0000256" key="3">
    <source>
        <dbReference type="ARBA" id="ARBA00022605"/>
    </source>
</evidence>
<dbReference type="NCBIfam" id="NF001377">
    <property type="entry name" value="PRK00278.2-4"/>
    <property type="match status" value="1"/>
</dbReference>
<dbReference type="InterPro" id="IPR001468">
    <property type="entry name" value="Indole-3-GlycerolPSynthase_CS"/>
</dbReference>
<name>A0A285MZA3_9AQUI</name>
<sequence length="258" mass="28938">MNILDKIIQTKKEELLDYTPDYIKYLEGKVVSRDPVRDFEGVLKKEGINIIAEIKKASPSKGVIREDFDPVEIAKVYEENGASAISVLTDKNYFKGDVVFLKMVRAVTTIPILRKDFIIDKRQILEAYAYGADSFLLIAKVLSEKELESLIGYGREFGMEPLVEIHSFEEGAKSINAGAKIIGINNRDLETFSVDISLSKKLAPEMKKLGAEIVVAESGLSEKSQLLELKKYGVDAFLIGESLMREIDIGRKLRELTK</sequence>
<evidence type="ECO:0000256" key="4">
    <source>
        <dbReference type="ARBA" id="ARBA00022793"/>
    </source>
</evidence>
<dbReference type="InterPro" id="IPR013798">
    <property type="entry name" value="Indole-3-glycerol_P_synth_dom"/>
</dbReference>
<dbReference type="HAMAP" id="MF_00134_A">
    <property type="entry name" value="IGPS_A"/>
    <property type="match status" value="1"/>
</dbReference>
<organism evidence="10 11">
    <name type="scientific">Persephonella hydrogeniphila</name>
    <dbReference type="NCBI Taxonomy" id="198703"/>
    <lineage>
        <taxon>Bacteria</taxon>
        <taxon>Pseudomonadati</taxon>
        <taxon>Aquificota</taxon>
        <taxon>Aquificia</taxon>
        <taxon>Aquificales</taxon>
        <taxon>Hydrogenothermaceae</taxon>
        <taxon>Persephonella</taxon>
    </lineage>
</organism>
<dbReference type="GO" id="GO:0004640">
    <property type="term" value="F:phosphoribosylanthranilate isomerase activity"/>
    <property type="evidence" value="ECO:0007669"/>
    <property type="project" value="TreeGrafter"/>
</dbReference>
<dbReference type="GO" id="GO:0000162">
    <property type="term" value="P:L-tryptophan biosynthetic process"/>
    <property type="evidence" value="ECO:0007669"/>
    <property type="project" value="UniProtKB-UniRule"/>
</dbReference>
<gene>
    <name evidence="8" type="primary">trpC</name>
    <name evidence="10" type="ORF">SAMN06265182_0142</name>
</gene>
<evidence type="ECO:0000256" key="5">
    <source>
        <dbReference type="ARBA" id="ARBA00022822"/>
    </source>
</evidence>
<feature type="domain" description="Indole-3-glycerol phosphate synthase" evidence="9">
    <location>
        <begin position="4"/>
        <end position="256"/>
    </location>
</feature>
<dbReference type="PANTHER" id="PTHR22854:SF2">
    <property type="entry name" value="INDOLE-3-GLYCEROL-PHOSPHATE SYNTHASE"/>
    <property type="match status" value="1"/>
</dbReference>
<dbReference type="PROSITE" id="PS00614">
    <property type="entry name" value="IGPS"/>
    <property type="match status" value="1"/>
</dbReference>
<evidence type="ECO:0000256" key="8">
    <source>
        <dbReference type="HAMAP-Rule" id="MF_00134"/>
    </source>
</evidence>
<dbReference type="OrthoDB" id="9804217at2"/>
<dbReference type="AlphaFoldDB" id="A0A285MZA3"/>